<dbReference type="GeneID" id="36571260"/>
<evidence type="ECO:0000313" key="2">
    <source>
        <dbReference type="Proteomes" id="UP000241818"/>
    </source>
</evidence>
<dbReference type="EMBL" id="KZ679006">
    <property type="protein sequence ID" value="PSS27180.1"/>
    <property type="molecule type" value="Genomic_DNA"/>
</dbReference>
<evidence type="ECO:0000313" key="1">
    <source>
        <dbReference type="EMBL" id="PSS27180.1"/>
    </source>
</evidence>
<dbReference type="AlphaFoldDB" id="A0A2T3BCP4"/>
<keyword evidence="2" id="KW-1185">Reference proteome</keyword>
<sequence length="236" mass="26144">MDRSTPERAKAPDIFLCMYPPGCTAKCTPEAVTEETAHLAIRIFLSLAPARYLRRGWPLTPQASGQIKCLCSAQGAGCTRRSYGAPILLLPSVDEALALAVLGRGDSGWLSCWLCGTSGKRHQTRPVQQPTKIFPAILIVRESSSPVVGNCGNNKSTACEGLDLLLLLLCRMHLFQVPAAQTSIHTIPYIYTYTYRTVCPCYFDYQPSRQYEEYPLCVGREPRSETHPLTNRSSSW</sequence>
<accession>A0A2T3BCP4</accession>
<dbReference type="Proteomes" id="UP000241818">
    <property type="component" value="Unassembled WGS sequence"/>
</dbReference>
<gene>
    <name evidence="1" type="ORF">M430DRAFT_150726</name>
</gene>
<organism evidence="1 2">
    <name type="scientific">Amorphotheca resinae ATCC 22711</name>
    <dbReference type="NCBI Taxonomy" id="857342"/>
    <lineage>
        <taxon>Eukaryota</taxon>
        <taxon>Fungi</taxon>
        <taxon>Dikarya</taxon>
        <taxon>Ascomycota</taxon>
        <taxon>Pezizomycotina</taxon>
        <taxon>Leotiomycetes</taxon>
        <taxon>Helotiales</taxon>
        <taxon>Amorphothecaceae</taxon>
        <taxon>Amorphotheca</taxon>
    </lineage>
</organism>
<protein>
    <submittedName>
        <fullName evidence="1">Uncharacterized protein</fullName>
    </submittedName>
</protein>
<name>A0A2T3BCP4_AMORE</name>
<reference evidence="1 2" key="1">
    <citation type="journal article" date="2018" name="New Phytol.">
        <title>Comparative genomics and transcriptomics depict ericoid mycorrhizal fungi as versatile saprotrophs and plant mutualists.</title>
        <authorList>
            <person name="Martino E."/>
            <person name="Morin E."/>
            <person name="Grelet G.A."/>
            <person name="Kuo A."/>
            <person name="Kohler A."/>
            <person name="Daghino S."/>
            <person name="Barry K.W."/>
            <person name="Cichocki N."/>
            <person name="Clum A."/>
            <person name="Dockter R.B."/>
            <person name="Hainaut M."/>
            <person name="Kuo R.C."/>
            <person name="LaButti K."/>
            <person name="Lindahl B.D."/>
            <person name="Lindquist E.A."/>
            <person name="Lipzen A."/>
            <person name="Khouja H.R."/>
            <person name="Magnuson J."/>
            <person name="Murat C."/>
            <person name="Ohm R.A."/>
            <person name="Singer S.W."/>
            <person name="Spatafora J.W."/>
            <person name="Wang M."/>
            <person name="Veneault-Fourrey C."/>
            <person name="Henrissat B."/>
            <person name="Grigoriev I.V."/>
            <person name="Martin F.M."/>
            <person name="Perotto S."/>
        </authorList>
    </citation>
    <scope>NUCLEOTIDE SEQUENCE [LARGE SCALE GENOMIC DNA]</scope>
    <source>
        <strain evidence="1 2">ATCC 22711</strain>
    </source>
</reference>
<dbReference type="InParanoid" id="A0A2T3BCP4"/>
<dbReference type="RefSeq" id="XP_024724705.1">
    <property type="nucleotide sequence ID" value="XM_024863179.1"/>
</dbReference>
<proteinExistence type="predicted"/>